<dbReference type="Pfam" id="PF00172">
    <property type="entry name" value="Zn_clus"/>
    <property type="match status" value="1"/>
</dbReference>
<dbReference type="SMART" id="SM00066">
    <property type="entry name" value="GAL4"/>
    <property type="match status" value="1"/>
</dbReference>
<dbReference type="Pfam" id="PF04082">
    <property type="entry name" value="Fungal_trans"/>
    <property type="match status" value="1"/>
</dbReference>
<evidence type="ECO:0000313" key="6">
    <source>
        <dbReference type="EMBL" id="KAK1764292.1"/>
    </source>
</evidence>
<comment type="subcellular location">
    <subcellularLocation>
        <location evidence="1">Nucleus</location>
    </subcellularLocation>
</comment>
<dbReference type="InterPro" id="IPR050613">
    <property type="entry name" value="Sec_Metabolite_Reg"/>
</dbReference>
<accession>A0AAJ0FEF5</accession>
<dbReference type="RefSeq" id="XP_060280505.1">
    <property type="nucleotide sequence ID" value="XM_060422606.1"/>
</dbReference>
<evidence type="ECO:0000256" key="4">
    <source>
        <dbReference type="SAM" id="MobiDB-lite"/>
    </source>
</evidence>
<reference evidence="6" key="1">
    <citation type="submission" date="2023-06" db="EMBL/GenBank/DDBJ databases">
        <title>Genome-scale phylogeny and comparative genomics of the fungal order Sordariales.</title>
        <authorList>
            <consortium name="Lawrence Berkeley National Laboratory"/>
            <person name="Hensen N."/>
            <person name="Bonometti L."/>
            <person name="Westerberg I."/>
            <person name="Brannstrom I.O."/>
            <person name="Guillou S."/>
            <person name="Cros-Aarteil S."/>
            <person name="Calhoun S."/>
            <person name="Haridas S."/>
            <person name="Kuo A."/>
            <person name="Mondo S."/>
            <person name="Pangilinan J."/>
            <person name="Riley R."/>
            <person name="Labutti K."/>
            <person name="Andreopoulos B."/>
            <person name="Lipzen A."/>
            <person name="Chen C."/>
            <person name="Yanf M."/>
            <person name="Daum C."/>
            <person name="Ng V."/>
            <person name="Clum A."/>
            <person name="Steindorff A."/>
            <person name="Ohm R."/>
            <person name="Martin F."/>
            <person name="Silar P."/>
            <person name="Natvig D."/>
            <person name="Lalanne C."/>
            <person name="Gautier V."/>
            <person name="Ament-Velasquez S.L."/>
            <person name="Kruys A."/>
            <person name="Hutchinson M.I."/>
            <person name="Powell A.J."/>
            <person name="Barry K."/>
            <person name="Miller A.N."/>
            <person name="Grigoriev I.V."/>
            <person name="Debuchy R."/>
            <person name="Gladieux P."/>
            <person name="Thoren M.H."/>
            <person name="Johannesson H."/>
        </authorList>
    </citation>
    <scope>NUCLEOTIDE SEQUENCE</scope>
    <source>
        <strain evidence="6">8032-3</strain>
    </source>
</reference>
<dbReference type="CDD" id="cd00067">
    <property type="entry name" value="GAL4"/>
    <property type="match status" value="1"/>
</dbReference>
<dbReference type="GO" id="GO:0003677">
    <property type="term" value="F:DNA binding"/>
    <property type="evidence" value="ECO:0007669"/>
    <property type="project" value="InterPro"/>
</dbReference>
<keyword evidence="7" id="KW-1185">Reference proteome</keyword>
<sequence length="688" mass="75362">MASPAVTSLRSCLTCKERKVRCDRRQPCSNCVRFDQRCSFPQSQIRRRRARAKKNNAAGHVSTVVEADQLPSGPSPRSGSGLVNDHAANVTISGTDKPLPSSVKGRLVVGKGGHSRLLAENAWANVKAEEDNFSRALLKDANEDTPWSSTPAQHRLNAPYRHPLASQSWIPSPAELELCWYIYVDNVDPIVRILHKPTVHKLLLEAQQQQFELLDATPQALLLAVCFAAIQSLDSRRCEILFGGDPRRTRRLCQRSVELALSKARLTQTHNIQVVQAFTLFLACIRRDGSSSVWALVGLALRIAMSLGLHCDGTQHGLTPFETEMRRRLWWELRLLDARASEDCGAAPSAFANADTRLPMNIDDGDLDPSAELPPPEREGPTEMLYSLLRFELCSIAPSLSKLCADGSSAPSSSSSTMAGNRESAHQQQLRAKEKAVDEFSAHMRRKYPTFFDDNISPPSAFARFAAETSRLVLTKVRLQLHFRSIQRAEDAPSSTTTGGGAKAPDDDDDDDLLLLDELFRSSVALLETCNRLGADEGLARWKWLLHRYTQWHAVSFVLSQLGLRIDALAVGLPVSPAALPEVLRRAWDAIEIAFGDQEVGCDGGGCGGGPWGLLECLRQRVRGKLDLPDAGGGPDSVPQGGLSSLSSSWSIEAALDQPGPVAFDTELSFGPEDDLSFLWGTSLDFMT</sequence>
<feature type="region of interest" description="Disordered" evidence="4">
    <location>
        <begin position="406"/>
        <end position="428"/>
    </location>
</feature>
<dbReference type="SMART" id="SM00906">
    <property type="entry name" value="Fungal_trans"/>
    <property type="match status" value="1"/>
</dbReference>
<dbReference type="InterPro" id="IPR036864">
    <property type="entry name" value="Zn2-C6_fun-type_DNA-bd_sf"/>
</dbReference>
<feature type="domain" description="Zn(2)-C6 fungal-type" evidence="5">
    <location>
        <begin position="11"/>
        <end position="40"/>
    </location>
</feature>
<proteinExistence type="predicted"/>
<dbReference type="SUPFAM" id="SSF57701">
    <property type="entry name" value="Zn2/Cys6 DNA-binding domain"/>
    <property type="match status" value="1"/>
</dbReference>
<dbReference type="GO" id="GO:0008270">
    <property type="term" value="F:zinc ion binding"/>
    <property type="evidence" value="ECO:0007669"/>
    <property type="project" value="InterPro"/>
</dbReference>
<dbReference type="GO" id="GO:0000981">
    <property type="term" value="F:DNA-binding transcription factor activity, RNA polymerase II-specific"/>
    <property type="evidence" value="ECO:0007669"/>
    <property type="project" value="InterPro"/>
</dbReference>
<evidence type="ECO:0000256" key="3">
    <source>
        <dbReference type="ARBA" id="ARBA00023242"/>
    </source>
</evidence>
<gene>
    <name evidence="6" type="ORF">QBC33DRAFT_202752</name>
</gene>
<dbReference type="EMBL" id="MU839021">
    <property type="protein sequence ID" value="KAK1764292.1"/>
    <property type="molecule type" value="Genomic_DNA"/>
</dbReference>
<dbReference type="InterPro" id="IPR001138">
    <property type="entry name" value="Zn2Cys6_DnaBD"/>
</dbReference>
<dbReference type="GO" id="GO:0006351">
    <property type="term" value="P:DNA-templated transcription"/>
    <property type="evidence" value="ECO:0007669"/>
    <property type="project" value="InterPro"/>
</dbReference>
<dbReference type="AlphaFoldDB" id="A0AAJ0FEF5"/>
<organism evidence="6 7">
    <name type="scientific">Phialemonium atrogriseum</name>
    <dbReference type="NCBI Taxonomy" id="1093897"/>
    <lineage>
        <taxon>Eukaryota</taxon>
        <taxon>Fungi</taxon>
        <taxon>Dikarya</taxon>
        <taxon>Ascomycota</taxon>
        <taxon>Pezizomycotina</taxon>
        <taxon>Sordariomycetes</taxon>
        <taxon>Sordariomycetidae</taxon>
        <taxon>Cephalothecales</taxon>
        <taxon>Cephalothecaceae</taxon>
        <taxon>Phialemonium</taxon>
    </lineage>
</organism>
<dbReference type="CDD" id="cd12148">
    <property type="entry name" value="fungal_TF_MHR"/>
    <property type="match status" value="1"/>
</dbReference>
<dbReference type="PROSITE" id="PS50048">
    <property type="entry name" value="ZN2_CY6_FUNGAL_2"/>
    <property type="match status" value="1"/>
</dbReference>
<evidence type="ECO:0000256" key="1">
    <source>
        <dbReference type="ARBA" id="ARBA00004123"/>
    </source>
</evidence>
<feature type="region of interest" description="Disordered" evidence="4">
    <location>
        <begin position="488"/>
        <end position="508"/>
    </location>
</feature>
<comment type="caution">
    <text evidence="6">The sequence shown here is derived from an EMBL/GenBank/DDBJ whole genome shotgun (WGS) entry which is preliminary data.</text>
</comment>
<feature type="compositionally biased region" description="Low complexity" evidence="4">
    <location>
        <begin position="71"/>
        <end position="81"/>
    </location>
</feature>
<evidence type="ECO:0000259" key="5">
    <source>
        <dbReference type="PROSITE" id="PS50048"/>
    </source>
</evidence>
<dbReference type="Gene3D" id="4.10.240.10">
    <property type="entry name" value="Zn(2)-C6 fungal-type DNA-binding domain"/>
    <property type="match status" value="1"/>
</dbReference>
<keyword evidence="2" id="KW-0479">Metal-binding</keyword>
<evidence type="ECO:0000256" key="2">
    <source>
        <dbReference type="ARBA" id="ARBA00022723"/>
    </source>
</evidence>
<protein>
    <submittedName>
        <fullName evidence="6">C6 transcription factor</fullName>
    </submittedName>
</protein>
<evidence type="ECO:0000313" key="7">
    <source>
        <dbReference type="Proteomes" id="UP001244011"/>
    </source>
</evidence>
<dbReference type="Proteomes" id="UP001244011">
    <property type="component" value="Unassembled WGS sequence"/>
</dbReference>
<keyword evidence="3" id="KW-0539">Nucleus</keyword>
<name>A0AAJ0FEF5_9PEZI</name>
<dbReference type="PROSITE" id="PS00463">
    <property type="entry name" value="ZN2_CY6_FUNGAL_1"/>
    <property type="match status" value="1"/>
</dbReference>
<feature type="region of interest" description="Disordered" evidence="4">
    <location>
        <begin position="53"/>
        <end position="84"/>
    </location>
</feature>
<dbReference type="PANTHER" id="PTHR31001:SF85">
    <property type="entry name" value="ZN(II)2CYS6 TRANSCRIPTION FACTOR (EUROFUNG)"/>
    <property type="match status" value="1"/>
</dbReference>
<dbReference type="PANTHER" id="PTHR31001">
    <property type="entry name" value="UNCHARACTERIZED TRANSCRIPTIONAL REGULATORY PROTEIN"/>
    <property type="match status" value="1"/>
</dbReference>
<dbReference type="InterPro" id="IPR007219">
    <property type="entry name" value="XnlR_reg_dom"/>
</dbReference>
<dbReference type="GO" id="GO:0005634">
    <property type="term" value="C:nucleus"/>
    <property type="evidence" value="ECO:0007669"/>
    <property type="project" value="UniProtKB-SubCell"/>
</dbReference>
<dbReference type="GeneID" id="85305793"/>